<evidence type="ECO:0000256" key="1">
    <source>
        <dbReference type="SAM" id="MobiDB-lite"/>
    </source>
</evidence>
<evidence type="ECO:0000313" key="2">
    <source>
        <dbReference type="EMBL" id="CAA9491178.1"/>
    </source>
</evidence>
<sequence length="55" mass="6420">GCTHRRRSRHHLLDRRLVTGRQVDRRVPGDDHDRPAGVRRSHNPSAARAHREEPL</sequence>
<dbReference type="EMBL" id="CADCVP010000145">
    <property type="protein sequence ID" value="CAA9491178.1"/>
    <property type="molecule type" value="Genomic_DNA"/>
</dbReference>
<feature type="region of interest" description="Disordered" evidence="1">
    <location>
        <begin position="1"/>
        <end position="55"/>
    </location>
</feature>
<feature type="non-terminal residue" evidence="2">
    <location>
        <position position="55"/>
    </location>
</feature>
<gene>
    <name evidence="2" type="ORF">AVDCRST_MAG69-1356</name>
</gene>
<accession>A0A6J4S7S7</accession>
<proteinExistence type="predicted"/>
<feature type="compositionally biased region" description="Basic and acidic residues" evidence="1">
    <location>
        <begin position="14"/>
        <end position="36"/>
    </location>
</feature>
<feature type="non-terminal residue" evidence="2">
    <location>
        <position position="1"/>
    </location>
</feature>
<name>A0A6J4S7S7_9ACTN</name>
<feature type="compositionally biased region" description="Basic residues" evidence="1">
    <location>
        <begin position="1"/>
        <end position="13"/>
    </location>
</feature>
<dbReference type="AlphaFoldDB" id="A0A6J4S7S7"/>
<protein>
    <submittedName>
        <fullName evidence="2">Uncharacterized protein</fullName>
    </submittedName>
</protein>
<reference evidence="2" key="1">
    <citation type="submission" date="2020-02" db="EMBL/GenBank/DDBJ databases">
        <authorList>
            <person name="Meier V. D."/>
        </authorList>
    </citation>
    <scope>NUCLEOTIDE SEQUENCE</scope>
    <source>
        <strain evidence="2">AVDCRST_MAG69</strain>
    </source>
</reference>
<organism evidence="2">
    <name type="scientific">uncultured Solirubrobacteraceae bacterium</name>
    <dbReference type="NCBI Taxonomy" id="1162706"/>
    <lineage>
        <taxon>Bacteria</taxon>
        <taxon>Bacillati</taxon>
        <taxon>Actinomycetota</taxon>
        <taxon>Thermoleophilia</taxon>
        <taxon>Solirubrobacterales</taxon>
        <taxon>Solirubrobacteraceae</taxon>
        <taxon>environmental samples</taxon>
    </lineage>
</organism>